<dbReference type="AlphaFoldDB" id="A0A0F9X748"/>
<name>A0A0F9X748_TRIHA</name>
<sequence length="276" mass="30660">MAKKFFIPAVAPVRDAVQLGSIVPNIRQPHQDAFSSTKFPVKIGGPDILLQEQDSLGRLLLTSNNSSISAQLTNLLSASYEGQNVNMNMLSKCMTKLYELSQPKALFNRICSGDDDAKLWFQNEIENGTKALYFITAYYTVVDATIGRVSQESRMESFDAKIPVNDIVTATTGVAVPGIDLDAGMSAKHGRGGLDTEIINAPGERIFAFCYRKITFRFFLRRDIKHARMQSDNCWVMASENRGEDDEDEVVEANLDDEVDENDEDEEIAPGEVFSL</sequence>
<evidence type="ECO:0000313" key="2">
    <source>
        <dbReference type="EMBL" id="KKP00385.1"/>
    </source>
</evidence>
<protein>
    <submittedName>
        <fullName evidence="2">Uncharacterized protein</fullName>
    </submittedName>
</protein>
<dbReference type="OMA" id="SHWIMAS"/>
<proteinExistence type="predicted"/>
<feature type="compositionally biased region" description="Acidic residues" evidence="1">
    <location>
        <begin position="255"/>
        <end position="269"/>
    </location>
</feature>
<evidence type="ECO:0000313" key="3">
    <source>
        <dbReference type="Proteomes" id="UP000034112"/>
    </source>
</evidence>
<dbReference type="Proteomes" id="UP000034112">
    <property type="component" value="Unassembled WGS sequence"/>
</dbReference>
<accession>A0A0F9X748</accession>
<organism evidence="2 3">
    <name type="scientific">Trichoderma harzianum</name>
    <name type="common">Hypocrea lixii</name>
    <dbReference type="NCBI Taxonomy" id="5544"/>
    <lineage>
        <taxon>Eukaryota</taxon>
        <taxon>Fungi</taxon>
        <taxon>Dikarya</taxon>
        <taxon>Ascomycota</taxon>
        <taxon>Pezizomycotina</taxon>
        <taxon>Sordariomycetes</taxon>
        <taxon>Hypocreomycetidae</taxon>
        <taxon>Hypocreales</taxon>
        <taxon>Hypocreaceae</taxon>
        <taxon>Trichoderma</taxon>
    </lineage>
</organism>
<dbReference type="EMBL" id="JOKZ01000256">
    <property type="protein sequence ID" value="KKP00385.1"/>
    <property type="molecule type" value="Genomic_DNA"/>
</dbReference>
<dbReference type="OrthoDB" id="5410365at2759"/>
<evidence type="ECO:0000256" key="1">
    <source>
        <dbReference type="SAM" id="MobiDB-lite"/>
    </source>
</evidence>
<comment type="caution">
    <text evidence="2">The sequence shown here is derived from an EMBL/GenBank/DDBJ whole genome shotgun (WGS) entry which is preliminary data.</text>
</comment>
<reference evidence="2" key="1">
    <citation type="submission" date="2014-06" db="EMBL/GenBank/DDBJ databases">
        <title>The genome sequence of Trichoderma harzianum T6776.</title>
        <authorList>
            <person name="Baroncelli R."/>
            <person name="Vannacci G."/>
        </authorList>
    </citation>
    <scope>NUCLEOTIDE SEQUENCE [LARGE SCALE GENOMIC DNA]</scope>
    <source>
        <strain evidence="2">T6776</strain>
    </source>
</reference>
<gene>
    <name evidence="2" type="ORF">THAR02_07514</name>
</gene>
<feature type="region of interest" description="Disordered" evidence="1">
    <location>
        <begin position="255"/>
        <end position="276"/>
    </location>
</feature>